<dbReference type="Pfam" id="PF06250">
    <property type="entry name" value="YhcG_C"/>
    <property type="match status" value="1"/>
</dbReference>
<evidence type="ECO:0000313" key="3">
    <source>
        <dbReference type="EMBL" id="SEH99173.1"/>
    </source>
</evidence>
<protein>
    <submittedName>
        <fullName evidence="3">Protein containing DUF1016</fullName>
    </submittedName>
</protein>
<evidence type="ECO:0000259" key="2">
    <source>
        <dbReference type="Pfam" id="PF17761"/>
    </source>
</evidence>
<name>A0A1H6MNB1_9GAMM</name>
<organism evidence="3 4">
    <name type="scientific">Bathymodiolus azoricus thioautotrophic gill symbiont</name>
    <dbReference type="NCBI Taxonomy" id="235205"/>
    <lineage>
        <taxon>Bacteria</taxon>
        <taxon>Pseudomonadati</taxon>
        <taxon>Pseudomonadota</taxon>
        <taxon>Gammaproteobacteria</taxon>
        <taxon>sulfur-oxidizing symbionts</taxon>
    </lineage>
</organism>
<proteinExistence type="predicted"/>
<dbReference type="GO" id="GO:0003676">
    <property type="term" value="F:nucleic acid binding"/>
    <property type="evidence" value="ECO:0007669"/>
    <property type="project" value="InterPro"/>
</dbReference>
<dbReference type="InterPro" id="IPR041527">
    <property type="entry name" value="YhcG_N"/>
</dbReference>
<reference evidence="4" key="1">
    <citation type="submission" date="2016-06" db="EMBL/GenBank/DDBJ databases">
        <authorList>
            <person name="Petersen J."/>
            <person name="Sayavedra L."/>
        </authorList>
    </citation>
    <scope>NUCLEOTIDE SEQUENCE [LARGE SCALE GENOMIC DNA]</scope>
    <source>
        <strain evidence="4">BazSymA</strain>
    </source>
</reference>
<sequence>MSENRKKEITSTPTQYQSLYADIKQLITQARSSVVKQVNQTLTVTYWQIGKRISIDILDSNRADYGKQVLPKLSQQLSDEFGKGFTYSSLTRMVKFYKAFPEQTIIATLSQQLSWSHFVELLKLEDVIQREFYAHMSHHESWSVRTLRERMDGMLFERSAIAKQPEKVIRQELAKLEQPQTASLALHLKDPYLLDFLELQDNFSEKDLENAILHKLEHFILELGSDFAFMARQKRLQIGGNDYYLDLLFYHRKLKRLVLIELKLGEFKPEYKGQAELYLKWLAKYEQQPDENSPIAILLCSSKDKEVVELMELEQDDIHIAEYWLQLPPKEVLQAKLHKAIEEATLRLGFGDE</sequence>
<dbReference type="InterPro" id="IPR011856">
    <property type="entry name" value="tRNA_endonuc-like_dom_sf"/>
</dbReference>
<dbReference type="RefSeq" id="WP_090717605.1">
    <property type="nucleotide sequence ID" value="NZ_CDSC02000409.1"/>
</dbReference>
<gene>
    <name evidence="3" type="ORF">BAZSYMA_ACONTIG01465_7</name>
</gene>
<accession>A0A1H6MNB1</accession>
<dbReference type="PANTHER" id="PTHR30547">
    <property type="entry name" value="UNCHARACTERIZED PROTEIN YHCG-RELATED"/>
    <property type="match status" value="1"/>
</dbReference>
<dbReference type="InterPro" id="IPR009362">
    <property type="entry name" value="YhcG_C"/>
</dbReference>
<dbReference type="Proteomes" id="UP000198988">
    <property type="component" value="Unassembled WGS sequence"/>
</dbReference>
<evidence type="ECO:0000313" key="4">
    <source>
        <dbReference type="Proteomes" id="UP000198988"/>
    </source>
</evidence>
<dbReference type="InterPro" id="IPR053148">
    <property type="entry name" value="PD-DEXK-like_domain"/>
</dbReference>
<feature type="domain" description="YhcG N-terminal" evidence="2">
    <location>
        <begin position="22"/>
        <end position="158"/>
    </location>
</feature>
<dbReference type="EMBL" id="CDSC02000409">
    <property type="protein sequence ID" value="SEH99173.1"/>
    <property type="molecule type" value="Genomic_DNA"/>
</dbReference>
<evidence type="ECO:0000259" key="1">
    <source>
        <dbReference type="Pfam" id="PF06250"/>
    </source>
</evidence>
<dbReference type="Pfam" id="PF17761">
    <property type="entry name" value="DUF1016_N"/>
    <property type="match status" value="1"/>
</dbReference>
<dbReference type="OrthoDB" id="9801263at2"/>
<dbReference type="Gene3D" id="3.40.1350.10">
    <property type="match status" value="1"/>
</dbReference>
<dbReference type="AlphaFoldDB" id="A0A1H6MNB1"/>
<dbReference type="PANTHER" id="PTHR30547:SF5">
    <property type="entry name" value="NUCLEASE YHCG-RELATED"/>
    <property type="match status" value="1"/>
</dbReference>
<feature type="domain" description="YhcG PDDEXK nuclease" evidence="1">
    <location>
        <begin position="187"/>
        <end position="337"/>
    </location>
</feature>